<dbReference type="EMBL" id="PDLO01000010">
    <property type="protein sequence ID" value="PHK97211.1"/>
    <property type="molecule type" value="Genomic_DNA"/>
</dbReference>
<evidence type="ECO:0000256" key="1">
    <source>
        <dbReference type="SAM" id="SignalP"/>
    </source>
</evidence>
<feature type="chain" id="PRO_5013713005" description="Lipoprotein" evidence="1">
    <location>
        <begin position="18"/>
        <end position="376"/>
    </location>
</feature>
<feature type="signal peptide" evidence="1">
    <location>
        <begin position="1"/>
        <end position="17"/>
    </location>
</feature>
<reference evidence="2 3" key="1">
    <citation type="submission" date="2017-10" db="EMBL/GenBank/DDBJ databases">
        <title>The draft genome sequence of Lewinella marina KCTC 32374.</title>
        <authorList>
            <person name="Wang K."/>
        </authorList>
    </citation>
    <scope>NUCLEOTIDE SEQUENCE [LARGE SCALE GENOMIC DNA]</scope>
    <source>
        <strain evidence="2 3">MKG-38</strain>
    </source>
</reference>
<evidence type="ECO:0000313" key="2">
    <source>
        <dbReference type="EMBL" id="PHK97211.1"/>
    </source>
</evidence>
<gene>
    <name evidence="2" type="ORF">CGL56_16655</name>
</gene>
<name>A0A2G0CB70_9BACT</name>
<dbReference type="RefSeq" id="WP_099107722.1">
    <property type="nucleotide sequence ID" value="NZ_JAATJF010000006.1"/>
</dbReference>
<accession>A0A2G0CB70</accession>
<sequence>MRYLTLLLMLSSLLACADANSQQPSPPPGDADVEQLLAASMRQVEPTKYNEVLDRKSGMVQARFPIPQSWRVNHPEAPIFVEGPDGLRIHRQESQQYAWSSDPMMQQTIRMQGTYQLMQPQTLQQILENYVRPNAANQRYTFVGEAPAPEVAGFWQRLYNAMPNTGSRRSVDARVTEWDTPSGKSLILLVLTQTTNGQLLVWNLMSTEMESAANAYDRHRNAYLYSYANGQLNPAWIRHKNGELASKLRENDRQFADESARSASAHRQRMQAIAARGATATEVGKTYSDILDISHQGFLNRSNINDAGHARTVDAISETALIGNHETGEHYSVPAGANYYWVSSQGTYFGTDNALFNPNTDQRTNDTEWTKFAVER</sequence>
<evidence type="ECO:0008006" key="4">
    <source>
        <dbReference type="Google" id="ProtNLM"/>
    </source>
</evidence>
<organism evidence="2 3">
    <name type="scientific">Neolewinella marina</name>
    <dbReference type="NCBI Taxonomy" id="438751"/>
    <lineage>
        <taxon>Bacteria</taxon>
        <taxon>Pseudomonadati</taxon>
        <taxon>Bacteroidota</taxon>
        <taxon>Saprospiria</taxon>
        <taxon>Saprospirales</taxon>
        <taxon>Lewinellaceae</taxon>
        <taxon>Neolewinella</taxon>
    </lineage>
</organism>
<dbReference type="AlphaFoldDB" id="A0A2G0CB70"/>
<proteinExistence type="predicted"/>
<dbReference type="OrthoDB" id="5496149at2"/>
<protein>
    <recommendedName>
        <fullName evidence="4">Lipoprotein</fullName>
    </recommendedName>
</protein>
<comment type="caution">
    <text evidence="2">The sequence shown here is derived from an EMBL/GenBank/DDBJ whole genome shotgun (WGS) entry which is preliminary data.</text>
</comment>
<keyword evidence="1" id="KW-0732">Signal</keyword>
<keyword evidence="3" id="KW-1185">Reference proteome</keyword>
<dbReference type="Proteomes" id="UP000226437">
    <property type="component" value="Unassembled WGS sequence"/>
</dbReference>
<evidence type="ECO:0000313" key="3">
    <source>
        <dbReference type="Proteomes" id="UP000226437"/>
    </source>
</evidence>
<dbReference type="PROSITE" id="PS51257">
    <property type="entry name" value="PROKAR_LIPOPROTEIN"/>
    <property type="match status" value="1"/>
</dbReference>